<dbReference type="GO" id="GO:0071011">
    <property type="term" value="C:precatalytic spliceosome"/>
    <property type="evidence" value="ECO:0007669"/>
    <property type="project" value="TreeGrafter"/>
</dbReference>
<proteinExistence type="predicted"/>
<dbReference type="PANTHER" id="PTHR45762">
    <property type="entry name" value="ZINC FINGER RNA-BINDING PROTEIN"/>
    <property type="match status" value="1"/>
</dbReference>
<dbReference type="GeneTree" id="ENSGT00940000167684"/>
<dbReference type="Gene3D" id="3.30.460.10">
    <property type="entry name" value="Beta Polymerase, domain 2"/>
    <property type="match status" value="1"/>
</dbReference>
<accession>A0A3Q2Z2X2</accession>
<dbReference type="PROSITE" id="PS51703">
    <property type="entry name" value="DZF"/>
    <property type="match status" value="1"/>
</dbReference>
<name>A0A3Q2Z2X2_HIPCM</name>
<keyword evidence="3" id="KW-1185">Reference proteome</keyword>
<dbReference type="GO" id="GO:0003727">
    <property type="term" value="F:single-stranded RNA binding"/>
    <property type="evidence" value="ECO:0007669"/>
    <property type="project" value="TreeGrafter"/>
</dbReference>
<dbReference type="Proteomes" id="UP000264820">
    <property type="component" value="Unplaced"/>
</dbReference>
<dbReference type="GO" id="GO:0003725">
    <property type="term" value="F:double-stranded RNA binding"/>
    <property type="evidence" value="ECO:0007669"/>
    <property type="project" value="TreeGrafter"/>
</dbReference>
<sequence>MKRDDTVLRPRSFASDDRYIMTKHASIVPAPEDLEAVQTLVSAVEAALQKVSHWLDGLNSSPGSIAIKESGDGQVVHYAVDGTK</sequence>
<evidence type="ECO:0000313" key="2">
    <source>
        <dbReference type="Ensembl" id="ENSHCOP00000025009.1"/>
    </source>
</evidence>
<dbReference type="InterPro" id="IPR006561">
    <property type="entry name" value="DZF_dom"/>
</dbReference>
<evidence type="ECO:0000313" key="3">
    <source>
        <dbReference type="Proteomes" id="UP000264820"/>
    </source>
</evidence>
<reference evidence="2" key="2">
    <citation type="submission" date="2025-09" db="UniProtKB">
        <authorList>
            <consortium name="Ensembl"/>
        </authorList>
    </citation>
    <scope>IDENTIFICATION</scope>
</reference>
<dbReference type="Ensembl" id="ENSHCOT00000018778.1">
    <property type="protein sequence ID" value="ENSHCOP00000025009.1"/>
    <property type="gene ID" value="ENSHCOG00000014813.1"/>
</dbReference>
<reference evidence="2" key="1">
    <citation type="submission" date="2025-08" db="UniProtKB">
        <authorList>
            <consortium name="Ensembl"/>
        </authorList>
    </citation>
    <scope>IDENTIFICATION</scope>
</reference>
<evidence type="ECO:0000259" key="1">
    <source>
        <dbReference type="PROSITE" id="PS51703"/>
    </source>
</evidence>
<dbReference type="PANTHER" id="PTHR45762:SF1">
    <property type="entry name" value="SPERMATID PERINUCLEAR RNA-BINDING PROTEIN"/>
    <property type="match status" value="1"/>
</dbReference>
<dbReference type="InterPro" id="IPR043519">
    <property type="entry name" value="NT_sf"/>
</dbReference>
<feature type="domain" description="DZF" evidence="1">
    <location>
        <begin position="11"/>
        <end position="84"/>
    </location>
</feature>
<dbReference type="AlphaFoldDB" id="A0A3Q2Z2X2"/>
<organism evidence="2 3">
    <name type="scientific">Hippocampus comes</name>
    <name type="common">Tiger tail seahorse</name>
    <dbReference type="NCBI Taxonomy" id="109280"/>
    <lineage>
        <taxon>Eukaryota</taxon>
        <taxon>Metazoa</taxon>
        <taxon>Chordata</taxon>
        <taxon>Craniata</taxon>
        <taxon>Vertebrata</taxon>
        <taxon>Euteleostomi</taxon>
        <taxon>Actinopterygii</taxon>
        <taxon>Neopterygii</taxon>
        <taxon>Teleostei</taxon>
        <taxon>Neoteleostei</taxon>
        <taxon>Acanthomorphata</taxon>
        <taxon>Syngnathiaria</taxon>
        <taxon>Syngnathiformes</taxon>
        <taxon>Syngnathoidei</taxon>
        <taxon>Syngnathidae</taxon>
        <taxon>Hippocampus</taxon>
    </lineage>
</organism>
<protein>
    <recommendedName>
        <fullName evidence="1">DZF domain-containing protein</fullName>
    </recommendedName>
</protein>